<evidence type="ECO:0000256" key="9">
    <source>
        <dbReference type="HAMAP-Rule" id="MF_00024"/>
    </source>
</evidence>
<keyword evidence="4 9" id="KW-1003">Cell membrane</keyword>
<comment type="caution">
    <text evidence="10">The sequence shown here is derived from an EMBL/GenBank/DDBJ whole genome shotgun (WGS) entry which is preliminary data.</text>
</comment>
<keyword evidence="8 9" id="KW-0472">Membrane</keyword>
<evidence type="ECO:0000256" key="4">
    <source>
        <dbReference type="ARBA" id="ARBA00022475"/>
    </source>
</evidence>
<proteinExistence type="inferred from homology"/>
<dbReference type="HAMAP" id="MF_00024">
    <property type="entry name" value="CobD_CbiB"/>
    <property type="match status" value="1"/>
</dbReference>
<comment type="subcellular location">
    <subcellularLocation>
        <location evidence="1 9">Cell membrane</location>
        <topology evidence="1 9">Multi-pass membrane protein</topology>
    </subcellularLocation>
</comment>
<dbReference type="RefSeq" id="WP_386451847.1">
    <property type="nucleotide sequence ID" value="NZ_JBHSFH010000015.1"/>
</dbReference>
<feature type="transmembrane region" description="Helical" evidence="9">
    <location>
        <begin position="52"/>
        <end position="70"/>
    </location>
</feature>
<keyword evidence="11" id="KW-1185">Reference proteome</keyword>
<dbReference type="PANTHER" id="PTHR34308">
    <property type="entry name" value="COBALAMIN BIOSYNTHESIS PROTEIN CBIB"/>
    <property type="match status" value="1"/>
</dbReference>
<dbReference type="NCBIfam" id="NF002276">
    <property type="entry name" value="PRK01209.1-4"/>
    <property type="match status" value="1"/>
</dbReference>
<evidence type="ECO:0000256" key="1">
    <source>
        <dbReference type="ARBA" id="ARBA00004651"/>
    </source>
</evidence>
<dbReference type="EMBL" id="JBHSFH010000015">
    <property type="protein sequence ID" value="MFC4497259.1"/>
    <property type="molecule type" value="Genomic_DNA"/>
</dbReference>
<accession>A0ABV9ADZ1</accession>
<reference evidence="11" key="1">
    <citation type="journal article" date="2019" name="Int. J. Syst. Evol. Microbiol.">
        <title>The Global Catalogue of Microorganisms (GCM) 10K type strain sequencing project: providing services to taxonomists for standard genome sequencing and annotation.</title>
        <authorList>
            <consortium name="The Broad Institute Genomics Platform"/>
            <consortium name="The Broad Institute Genome Sequencing Center for Infectious Disease"/>
            <person name="Wu L."/>
            <person name="Ma J."/>
        </authorList>
    </citation>
    <scope>NUCLEOTIDE SEQUENCE [LARGE SCALE GENOMIC DNA]</scope>
    <source>
        <strain evidence="11">CGMCC 4.7357</strain>
    </source>
</reference>
<dbReference type="InterPro" id="IPR004485">
    <property type="entry name" value="Cobalamin_biosynth_CobD/CbiB"/>
</dbReference>
<dbReference type="PANTHER" id="PTHR34308:SF1">
    <property type="entry name" value="COBALAMIN BIOSYNTHESIS PROTEIN CBIB"/>
    <property type="match status" value="1"/>
</dbReference>
<dbReference type="Proteomes" id="UP001595997">
    <property type="component" value="Unassembled WGS sequence"/>
</dbReference>
<keyword evidence="7 9" id="KW-1133">Transmembrane helix</keyword>
<comment type="pathway">
    <text evidence="2 9">Cofactor biosynthesis; adenosylcobalamin biosynthesis.</text>
</comment>
<dbReference type="NCBIfam" id="TIGR00380">
    <property type="entry name" value="cobal_cbiB"/>
    <property type="match status" value="1"/>
</dbReference>
<protein>
    <recommendedName>
        <fullName evidence="9">Cobalamin biosynthesis protein CobD</fullName>
    </recommendedName>
</protein>
<keyword evidence="6 9" id="KW-0812">Transmembrane</keyword>
<sequence>MRVHRAYAGGAVLGYLGDMLLGDPRTGHPVAAFGRAAAAAERALWRDSRAAGAAYAALCVAGPAATAALLTRGVRRTGRTTAFISLSAAVTWTALGGNGLSTAARSVEAALEAGDVPSARRLLPQLCGRDPQLLDAEGIARAVVESVAENTSDAVVGALVWGALAGVPGMTAFRAANTLDAMVGHLSPRHRKFGWAAARLDDVAGWPGARLTSALAAFAGPCPRGAVRAWRSDARRHPSPNAGPVEAAFAGALGVRLGGTLSYGGRTEHRPVLNSPGRAVRTGDIARAVRLSRRVGLLSLAFTTAVGVAGRLAVAGTRTDGRSRTT</sequence>
<evidence type="ECO:0000256" key="5">
    <source>
        <dbReference type="ARBA" id="ARBA00022573"/>
    </source>
</evidence>
<evidence type="ECO:0000256" key="2">
    <source>
        <dbReference type="ARBA" id="ARBA00004953"/>
    </source>
</evidence>
<evidence type="ECO:0000256" key="3">
    <source>
        <dbReference type="ARBA" id="ARBA00006263"/>
    </source>
</evidence>
<keyword evidence="5 9" id="KW-0169">Cobalamin biosynthesis</keyword>
<dbReference type="Pfam" id="PF03186">
    <property type="entry name" value="CobD_Cbib"/>
    <property type="match status" value="1"/>
</dbReference>
<evidence type="ECO:0000256" key="7">
    <source>
        <dbReference type="ARBA" id="ARBA00022989"/>
    </source>
</evidence>
<evidence type="ECO:0000256" key="6">
    <source>
        <dbReference type="ARBA" id="ARBA00022692"/>
    </source>
</evidence>
<organism evidence="10 11">
    <name type="scientific">Streptomyces ovatisporus</name>
    <dbReference type="NCBI Taxonomy" id="1128682"/>
    <lineage>
        <taxon>Bacteria</taxon>
        <taxon>Bacillati</taxon>
        <taxon>Actinomycetota</taxon>
        <taxon>Actinomycetes</taxon>
        <taxon>Kitasatosporales</taxon>
        <taxon>Streptomycetaceae</taxon>
        <taxon>Streptomyces</taxon>
    </lineage>
</organism>
<comment type="similarity">
    <text evidence="3 9">Belongs to the CobD/CbiB family.</text>
</comment>
<name>A0ABV9ADZ1_9ACTN</name>
<evidence type="ECO:0000256" key="8">
    <source>
        <dbReference type="ARBA" id="ARBA00023136"/>
    </source>
</evidence>
<comment type="caution">
    <text evidence="9">Lacks conserved residue(s) required for the propagation of feature annotation.</text>
</comment>
<gene>
    <name evidence="9" type="primary">cobD</name>
    <name evidence="10" type="ORF">ACFPA8_24310</name>
</gene>
<feature type="transmembrane region" description="Helical" evidence="9">
    <location>
        <begin position="295"/>
        <end position="314"/>
    </location>
</feature>
<evidence type="ECO:0000313" key="10">
    <source>
        <dbReference type="EMBL" id="MFC4497259.1"/>
    </source>
</evidence>
<comment type="function">
    <text evidence="9">Converts cobyric acid to cobinamide by the addition of aminopropanol on the F carboxylic group.</text>
</comment>
<evidence type="ECO:0000313" key="11">
    <source>
        <dbReference type="Proteomes" id="UP001595997"/>
    </source>
</evidence>